<dbReference type="SUPFAM" id="SSF55785">
    <property type="entry name" value="PYP-like sensor domain (PAS domain)"/>
    <property type="match status" value="6"/>
</dbReference>
<dbReference type="PRINTS" id="PR00344">
    <property type="entry name" value="BCTRLSENSOR"/>
</dbReference>
<feature type="domain" description="Histidine kinase" evidence="8">
    <location>
        <begin position="1204"/>
        <end position="1418"/>
    </location>
</feature>
<dbReference type="Proteomes" id="UP001172083">
    <property type="component" value="Unassembled WGS sequence"/>
</dbReference>
<feature type="coiled-coil region" evidence="6">
    <location>
        <begin position="1036"/>
        <end position="1063"/>
    </location>
</feature>
<feature type="domain" description="PAC" evidence="10">
    <location>
        <begin position="821"/>
        <end position="872"/>
    </location>
</feature>
<evidence type="ECO:0000313" key="12">
    <source>
        <dbReference type="Proteomes" id="UP001172083"/>
    </source>
</evidence>
<dbReference type="Pfam" id="PF02518">
    <property type="entry name" value="HATPase_c"/>
    <property type="match status" value="1"/>
</dbReference>
<organism evidence="11 12">
    <name type="scientific">Agaribacillus aureus</name>
    <dbReference type="NCBI Taxonomy" id="3051825"/>
    <lineage>
        <taxon>Bacteria</taxon>
        <taxon>Pseudomonadati</taxon>
        <taxon>Bacteroidota</taxon>
        <taxon>Cytophagia</taxon>
        <taxon>Cytophagales</taxon>
        <taxon>Splendidivirgaceae</taxon>
        <taxon>Agaribacillus</taxon>
    </lineage>
</organism>
<keyword evidence="4" id="KW-0808">Transferase</keyword>
<keyword evidence="3" id="KW-0597">Phosphoprotein</keyword>
<keyword evidence="7" id="KW-1133">Transmembrane helix</keyword>
<keyword evidence="6" id="KW-0175">Coiled coil</keyword>
<proteinExistence type="predicted"/>
<evidence type="ECO:0000256" key="6">
    <source>
        <dbReference type="SAM" id="Coils"/>
    </source>
</evidence>
<dbReference type="Pfam" id="PF08448">
    <property type="entry name" value="PAS_4"/>
    <property type="match status" value="1"/>
</dbReference>
<evidence type="ECO:0000256" key="2">
    <source>
        <dbReference type="ARBA" id="ARBA00012438"/>
    </source>
</evidence>
<dbReference type="InterPro" id="IPR004358">
    <property type="entry name" value="Sig_transdc_His_kin-like_C"/>
</dbReference>
<dbReference type="Gene3D" id="2.10.70.100">
    <property type="match status" value="1"/>
</dbReference>
<dbReference type="PANTHER" id="PTHR43304">
    <property type="entry name" value="PHYTOCHROME-LIKE PROTEIN CPH1"/>
    <property type="match status" value="1"/>
</dbReference>
<feature type="domain" description="PAS" evidence="9">
    <location>
        <begin position="1053"/>
        <end position="1124"/>
    </location>
</feature>
<dbReference type="SMART" id="SM00091">
    <property type="entry name" value="PAS"/>
    <property type="match status" value="6"/>
</dbReference>
<feature type="domain" description="PAS" evidence="9">
    <location>
        <begin position="773"/>
        <end position="818"/>
    </location>
</feature>
<dbReference type="PROSITE" id="PS50112">
    <property type="entry name" value="PAS"/>
    <property type="match status" value="4"/>
</dbReference>
<evidence type="ECO:0000256" key="3">
    <source>
        <dbReference type="ARBA" id="ARBA00022553"/>
    </source>
</evidence>
<dbReference type="InterPro" id="IPR003018">
    <property type="entry name" value="GAF"/>
</dbReference>
<dbReference type="CDD" id="cd00082">
    <property type="entry name" value="HisKA"/>
    <property type="match status" value="1"/>
</dbReference>
<dbReference type="InterPro" id="IPR000014">
    <property type="entry name" value="PAS"/>
</dbReference>
<dbReference type="InterPro" id="IPR001610">
    <property type="entry name" value="PAC"/>
</dbReference>
<dbReference type="InterPro" id="IPR036097">
    <property type="entry name" value="HisK_dim/P_sf"/>
</dbReference>
<evidence type="ECO:0000256" key="7">
    <source>
        <dbReference type="SAM" id="Phobius"/>
    </source>
</evidence>
<comment type="catalytic activity">
    <reaction evidence="1">
        <text>ATP + protein L-histidine = ADP + protein N-phospho-L-histidine.</text>
        <dbReference type="EC" id="2.7.13.3"/>
    </reaction>
</comment>
<evidence type="ECO:0000259" key="9">
    <source>
        <dbReference type="PROSITE" id="PS50112"/>
    </source>
</evidence>
<dbReference type="Gene3D" id="3.30.565.10">
    <property type="entry name" value="Histidine kinase-like ATPase, C-terminal domain"/>
    <property type="match status" value="1"/>
</dbReference>
<dbReference type="InterPro" id="IPR005467">
    <property type="entry name" value="His_kinase_dom"/>
</dbReference>
<dbReference type="PROSITE" id="PS51257">
    <property type="entry name" value="PROKAR_LIPOPROTEIN"/>
    <property type="match status" value="1"/>
</dbReference>
<dbReference type="Gene3D" id="3.30.450.40">
    <property type="match status" value="1"/>
</dbReference>
<name>A0ABT8LK70_9BACT</name>
<protein>
    <recommendedName>
        <fullName evidence="2">histidine kinase</fullName>
        <ecNumber evidence="2">2.7.13.3</ecNumber>
    </recommendedName>
</protein>
<gene>
    <name evidence="11" type="ORF">QQ020_31780</name>
</gene>
<dbReference type="Gene3D" id="3.30.450.20">
    <property type="entry name" value="PAS domain"/>
    <property type="match status" value="6"/>
</dbReference>
<dbReference type="InterPro" id="IPR013656">
    <property type="entry name" value="PAS_4"/>
</dbReference>
<dbReference type="Pfam" id="PF13426">
    <property type="entry name" value="PAS_9"/>
    <property type="match status" value="3"/>
</dbReference>
<dbReference type="InterPro" id="IPR029016">
    <property type="entry name" value="GAF-like_dom_sf"/>
</dbReference>
<dbReference type="Pfam" id="PF00512">
    <property type="entry name" value="HisKA"/>
    <property type="match status" value="1"/>
</dbReference>
<keyword evidence="5" id="KW-0418">Kinase</keyword>
<dbReference type="SMART" id="SM00387">
    <property type="entry name" value="HATPase_c"/>
    <property type="match status" value="1"/>
</dbReference>
<evidence type="ECO:0000313" key="11">
    <source>
        <dbReference type="EMBL" id="MDN5216693.1"/>
    </source>
</evidence>
<dbReference type="PROSITE" id="PS50109">
    <property type="entry name" value="HIS_KIN"/>
    <property type="match status" value="1"/>
</dbReference>
<evidence type="ECO:0000256" key="1">
    <source>
        <dbReference type="ARBA" id="ARBA00000085"/>
    </source>
</evidence>
<dbReference type="RefSeq" id="WP_346762031.1">
    <property type="nucleotide sequence ID" value="NZ_JAUJEB010000010.1"/>
</dbReference>
<evidence type="ECO:0000256" key="4">
    <source>
        <dbReference type="ARBA" id="ARBA00022679"/>
    </source>
</evidence>
<dbReference type="Pfam" id="PF01590">
    <property type="entry name" value="GAF"/>
    <property type="match status" value="1"/>
</dbReference>
<feature type="coiled-coil region" evidence="6">
    <location>
        <begin position="722"/>
        <end position="756"/>
    </location>
</feature>
<keyword evidence="12" id="KW-1185">Reference proteome</keyword>
<comment type="caution">
    <text evidence="11">The sequence shown here is derived from an EMBL/GenBank/DDBJ whole genome shotgun (WGS) entry which is preliminary data.</text>
</comment>
<feature type="domain" description="PAC" evidence="10">
    <location>
        <begin position="288"/>
        <end position="340"/>
    </location>
</feature>
<feature type="domain" description="PAC" evidence="10">
    <location>
        <begin position="1127"/>
        <end position="1179"/>
    </location>
</feature>
<dbReference type="InterPro" id="IPR003661">
    <property type="entry name" value="HisK_dim/P_dom"/>
</dbReference>
<dbReference type="InterPro" id="IPR036890">
    <property type="entry name" value="HATPase_C_sf"/>
</dbReference>
<feature type="domain" description="PAS" evidence="9">
    <location>
        <begin position="596"/>
        <end position="665"/>
    </location>
</feature>
<dbReference type="SUPFAM" id="SSF55874">
    <property type="entry name" value="ATPase domain of HSP90 chaperone/DNA topoisomerase II/histidine kinase"/>
    <property type="match status" value="1"/>
</dbReference>
<dbReference type="NCBIfam" id="TIGR00229">
    <property type="entry name" value="sensory_box"/>
    <property type="match status" value="5"/>
</dbReference>
<dbReference type="PANTHER" id="PTHR43304:SF1">
    <property type="entry name" value="PAC DOMAIN-CONTAINING PROTEIN"/>
    <property type="match status" value="1"/>
</dbReference>
<dbReference type="SMART" id="SM00388">
    <property type="entry name" value="HisKA"/>
    <property type="match status" value="1"/>
</dbReference>
<feature type="domain" description="PAS" evidence="9">
    <location>
        <begin position="214"/>
        <end position="285"/>
    </location>
</feature>
<reference evidence="11" key="1">
    <citation type="submission" date="2023-06" db="EMBL/GenBank/DDBJ databases">
        <title>Genomic of Agaribacillus aureum.</title>
        <authorList>
            <person name="Wang G."/>
        </authorList>
    </citation>
    <scope>NUCLEOTIDE SEQUENCE</scope>
    <source>
        <strain evidence="11">BMA12</strain>
    </source>
</reference>
<keyword evidence="7" id="KW-0812">Transmembrane</keyword>
<feature type="transmembrane region" description="Helical" evidence="7">
    <location>
        <begin position="185"/>
        <end position="208"/>
    </location>
</feature>
<dbReference type="SUPFAM" id="SSF47384">
    <property type="entry name" value="Homodimeric domain of signal transducing histidine kinase"/>
    <property type="match status" value="1"/>
</dbReference>
<dbReference type="EMBL" id="JAUJEB010000010">
    <property type="protein sequence ID" value="MDN5216693.1"/>
    <property type="molecule type" value="Genomic_DNA"/>
</dbReference>
<sequence length="1427" mass="161820">MTSFKYSRSSRLPNIALLLGALVVILSCGIGYVSFVSSQNIILKNVFESNMQLARMLSANLDLSGNTHEQEQLLGGLQGIWKNHQKSYKNSYLCVIGHDGKLLLNTLYPKTVGNYVGDISIPAESPGGPKSVTELIQAKQDWVGEIVNHSGHRQLAAYAYNQNLNGIIAVHVISDLLSTEIIEAVLPWSVGLGLISVVLLPLSLGLIYSSFRTSEAKYQDLYENAPDMFISMNVATRQIIECNQTFARATGFGKKELIGKNIFDIYDPGCFDKVKQALQSLVETGEVKNAELQLRKKDGGKIDVSLNVSAVRDSKGEVIYSRSILRDIGKRKRAEEIVRSHAEIVENIQTGLMVYKLEKLNDDASLRLTSINPMAAKLLDADPKEWIGRTMEEHFPNSRKKGSLHLLAEVVRSGVSQEVEDFEYGDEKIVERVWRFKAFPLHENSVGVAFEDVTERIMAAAKVRENEEKYRTLTESALDGLIFYDLDLQRATSANKKLLEMFQVSKEEFLKSPHKRFLPEYQSDGRKSLDAVEEYTKRAMKGERVQFEWENKKGDGTIFNTEITLFPFSSQNRHYLIVLVKDISIRKKSELALKESEARYRMLVESLTSMIHITNENGQILYLNPAVKSLTGFTQKDFQEANYSNVHEEDRARVKNFVTDFIKSKKKYSGKIENRFINKKGELRWHTTNISKIQYQGESVMQFVIHDITEIKKSEEAVLKLNSELERRVIERTQQLQQLNDELIVINHRLAETQDIAKLGSWEFEVKTKKLTWSDQSFKIAGLDPEQGVPSFEKYLGLVHPEDLPELLEKIEQATTQGKSYSIEFRHICPDGTLKYVYGKGQPTYEGGKVVKLLGTVLDITEAKLAQKELTDKTKTLETYSANLNQLHRINTANYQGIEALFDDYLKAGCHLFDLDTGIISSIDGDTYKIQALQTDINSLEKGMTFSLKDTYCRAVIKDKKTISYHEVGNEKSMQGHPAYENLKLESYLGTPIVVNNQTYGTLNFSSKNKKVKAFEDYKIEILELMSQSLGSFLSAHEADLIKEEAQQALQESERRFRKLTEIAPVGIYLTDAPGENCEYVNRRWQEITGSSVEEALSGDWINAVHPDDWDPLFSEWERSLRENVPFHLEYRFKMPDGKINWVTGMSIPIRDAYGNITQHLGTITDITDRKLSEEKISALNQELKQQIAELKITKKELESFTYSVSHDLRAPLRAIAGYSKMLQEDFGEILSEEAHENFEAVISNTVRMGKLIDDLLAYSRLGGKKLTFTKIDIKALSSEIFKELSQFEPDRKLKIKIGQLPPVVADDTLIRQVISNLLSNAIKFTSTRDKALIEIGCEKIDGINTYFVKDNGVGFNMKYADKLFGVFQRLHSMEEFEGTGVGLAIVQNIIQRHGGKIWAHSIVDAGTTFYFTILTEQFTAYEPQTN</sequence>
<dbReference type="CDD" id="cd00130">
    <property type="entry name" value="PAS"/>
    <property type="match status" value="4"/>
</dbReference>
<dbReference type="Gene3D" id="1.10.287.130">
    <property type="match status" value="1"/>
</dbReference>
<feature type="coiled-coil region" evidence="6">
    <location>
        <begin position="1170"/>
        <end position="1201"/>
    </location>
</feature>
<dbReference type="SMART" id="SM00086">
    <property type="entry name" value="PAC"/>
    <property type="match status" value="5"/>
</dbReference>
<dbReference type="InterPro" id="IPR035965">
    <property type="entry name" value="PAS-like_dom_sf"/>
</dbReference>
<evidence type="ECO:0000259" key="8">
    <source>
        <dbReference type="PROSITE" id="PS50109"/>
    </source>
</evidence>
<dbReference type="PROSITE" id="PS50113">
    <property type="entry name" value="PAC"/>
    <property type="match status" value="3"/>
</dbReference>
<dbReference type="SUPFAM" id="SSF55781">
    <property type="entry name" value="GAF domain-like"/>
    <property type="match status" value="1"/>
</dbReference>
<evidence type="ECO:0000259" key="10">
    <source>
        <dbReference type="PROSITE" id="PS50113"/>
    </source>
</evidence>
<dbReference type="Pfam" id="PF08447">
    <property type="entry name" value="PAS_3"/>
    <property type="match status" value="2"/>
</dbReference>
<dbReference type="InterPro" id="IPR052162">
    <property type="entry name" value="Sensor_kinase/Photoreceptor"/>
</dbReference>
<accession>A0ABT8LK70</accession>
<dbReference type="InterPro" id="IPR000700">
    <property type="entry name" value="PAS-assoc_C"/>
</dbReference>
<dbReference type="InterPro" id="IPR013655">
    <property type="entry name" value="PAS_fold_3"/>
</dbReference>
<keyword evidence="7" id="KW-0472">Membrane</keyword>
<dbReference type="EC" id="2.7.13.3" evidence="2"/>
<dbReference type="InterPro" id="IPR003594">
    <property type="entry name" value="HATPase_dom"/>
</dbReference>
<evidence type="ECO:0000256" key="5">
    <source>
        <dbReference type="ARBA" id="ARBA00022777"/>
    </source>
</evidence>